<organism evidence="8 9">
    <name type="scientific">Spirochaeta lutea</name>
    <dbReference type="NCBI Taxonomy" id="1480694"/>
    <lineage>
        <taxon>Bacteria</taxon>
        <taxon>Pseudomonadati</taxon>
        <taxon>Spirochaetota</taxon>
        <taxon>Spirochaetia</taxon>
        <taxon>Spirochaetales</taxon>
        <taxon>Spirochaetaceae</taxon>
        <taxon>Spirochaeta</taxon>
    </lineage>
</organism>
<dbReference type="eggNOG" id="COG4258">
    <property type="taxonomic scope" value="Bacteria"/>
</dbReference>
<feature type="transmembrane region" description="Helical" evidence="6">
    <location>
        <begin position="749"/>
        <end position="772"/>
    </location>
</feature>
<feature type="transmembrane region" description="Helical" evidence="6">
    <location>
        <begin position="416"/>
        <end position="438"/>
    </location>
</feature>
<feature type="transmembrane region" description="Helical" evidence="6">
    <location>
        <begin position="724"/>
        <end position="743"/>
    </location>
</feature>
<dbReference type="RefSeq" id="WP_037548246.1">
    <property type="nucleotide sequence ID" value="NZ_JNUP01000065.1"/>
</dbReference>
<dbReference type="PROSITE" id="PS50156">
    <property type="entry name" value="SSD"/>
    <property type="match status" value="2"/>
</dbReference>
<evidence type="ECO:0000256" key="5">
    <source>
        <dbReference type="ARBA" id="ARBA00023136"/>
    </source>
</evidence>
<keyword evidence="2" id="KW-1003">Cell membrane</keyword>
<feature type="transmembrane region" description="Helical" evidence="6">
    <location>
        <begin position="243"/>
        <end position="262"/>
    </location>
</feature>
<feature type="transmembrane region" description="Helical" evidence="6">
    <location>
        <begin position="269"/>
        <end position="293"/>
    </location>
</feature>
<dbReference type="InterPro" id="IPR004869">
    <property type="entry name" value="MMPL_dom"/>
</dbReference>
<dbReference type="PANTHER" id="PTHR33406">
    <property type="entry name" value="MEMBRANE PROTEIN MJ1562-RELATED"/>
    <property type="match status" value="1"/>
</dbReference>
<feature type="domain" description="SSD" evidence="7">
    <location>
        <begin position="268"/>
        <end position="394"/>
    </location>
</feature>
<dbReference type="GO" id="GO:0005886">
    <property type="term" value="C:plasma membrane"/>
    <property type="evidence" value="ECO:0007669"/>
    <property type="project" value="UniProtKB-SubCell"/>
</dbReference>
<dbReference type="InterPro" id="IPR000731">
    <property type="entry name" value="SSD"/>
</dbReference>
<feature type="transmembrane region" description="Helical" evidence="6">
    <location>
        <begin position="369"/>
        <end position="395"/>
    </location>
</feature>
<evidence type="ECO:0000313" key="8">
    <source>
        <dbReference type="EMBL" id="KGE71755.1"/>
    </source>
</evidence>
<evidence type="ECO:0000256" key="2">
    <source>
        <dbReference type="ARBA" id="ARBA00022475"/>
    </source>
</evidence>
<reference evidence="8 9" key="1">
    <citation type="submission" date="2014-05" db="EMBL/GenBank/DDBJ databases">
        <title>De novo Genome Sequence of Spirocheata sp.</title>
        <authorList>
            <person name="Shivani Y."/>
            <person name="Subhash Y."/>
            <person name="Tushar L."/>
            <person name="Sasikala C."/>
            <person name="Ramana C.V."/>
        </authorList>
    </citation>
    <scope>NUCLEOTIDE SEQUENCE [LARGE SCALE GENOMIC DNA]</scope>
    <source>
        <strain evidence="8 9">JC230</strain>
    </source>
</reference>
<dbReference type="Gene3D" id="1.20.1640.10">
    <property type="entry name" value="Multidrug efflux transporter AcrB transmembrane domain"/>
    <property type="match status" value="2"/>
</dbReference>
<dbReference type="EMBL" id="JNUP01000065">
    <property type="protein sequence ID" value="KGE71755.1"/>
    <property type="molecule type" value="Genomic_DNA"/>
</dbReference>
<protein>
    <recommendedName>
        <fullName evidence="7">SSD domain-containing protein</fullName>
    </recommendedName>
</protein>
<feature type="transmembrane region" description="Helical" evidence="6">
    <location>
        <begin position="344"/>
        <end position="363"/>
    </location>
</feature>
<dbReference type="AlphaFoldDB" id="A0A098QV72"/>
<evidence type="ECO:0000313" key="9">
    <source>
        <dbReference type="Proteomes" id="UP000029692"/>
    </source>
</evidence>
<feature type="transmembrane region" description="Helical" evidence="6">
    <location>
        <begin position="630"/>
        <end position="649"/>
    </location>
</feature>
<sequence length="783" mass="86806">METISQKYTYFLERHKRILLLAIAIITVVFAAFALTTTIDMGMYNLLPERDPIVQSFKETSRNFGGFDSLIITVSGGSNTIQQHSAEKIAEMLGNLPSMIRAVDYRLPVEFFTKRGLLYLEEKDLDTFINAATQTLSSESEQTVLSFLAQLNTGNLMQMKLSSISDNPLVFQNGYYYTPDSSTLLIIARPTNPNHDMVFFKNLIQQVNKDLQPIQTQFPDLTITVSGMPKMMEEQQSYLNDRILLVTILALIGIILLFTFMFHRLSSALLAAIPVIIAIIWTIGINEIVIGQLNLVTSIFSAILLGLGIDFSIHFISHFFLLIDKGYSKSQAVTRVIEKVGRGLTSGALTTTIAFFLLMSSDFKGLSELGFIAGIGIMISFLLTMVLLPIFLLQLNAVKKSSNNGGVEFSSHASTVLLKMKIPILLGFIAILILPFFIDFELQFNYNAFSLLPAIPSVERQEKLIADTGMSFDFSIVAAESISEARKQYEALSDLSIASYIDSPTAYIPTLQTEKIKKIKDLLIVVESKLDNLTLEQFSNDQQSQILDYYQYLKQTVDNGPIGFEDLPAVIQDKYQGSDGSIATFVYGNLNMWEKEQMEVVIQGLKSITNNTSGTPFMWYTIVDYIREDLISSSLLVLIAMIVIVSIDFKRPSRIALVLIPVVTGFGLLLGFISLMGIKFNAANIAAFPIILGIAIDDGIHMIRSFIEEKSTSITPMLQKSGKAVLTTSLTTMIGFGSLYFVGDPLVSGLGVLLFFGSLFSLIASLTLLPIMTHLLRNQVLKA</sequence>
<comment type="subcellular location">
    <subcellularLocation>
        <location evidence="1">Cell membrane</location>
        <topology evidence="1">Multi-pass membrane protein</topology>
    </subcellularLocation>
</comment>
<accession>A0A098QV72</accession>
<feature type="transmembrane region" description="Helical" evidence="6">
    <location>
        <begin position="656"/>
        <end position="676"/>
    </location>
</feature>
<evidence type="ECO:0000256" key="1">
    <source>
        <dbReference type="ARBA" id="ARBA00004651"/>
    </source>
</evidence>
<dbReference type="Proteomes" id="UP000029692">
    <property type="component" value="Unassembled WGS sequence"/>
</dbReference>
<keyword evidence="5 6" id="KW-0472">Membrane</keyword>
<dbReference type="OrthoDB" id="9809027at2"/>
<keyword evidence="4 6" id="KW-1133">Transmembrane helix</keyword>
<feature type="transmembrane region" description="Helical" evidence="6">
    <location>
        <begin position="299"/>
        <end position="323"/>
    </location>
</feature>
<gene>
    <name evidence="8" type="ORF">DC28_11000</name>
</gene>
<dbReference type="InterPro" id="IPR050545">
    <property type="entry name" value="Mycobact_MmpL"/>
</dbReference>
<dbReference type="Pfam" id="PF03176">
    <property type="entry name" value="MMPL"/>
    <property type="match status" value="2"/>
</dbReference>
<keyword evidence="3 6" id="KW-0812">Transmembrane</keyword>
<dbReference type="SUPFAM" id="SSF82866">
    <property type="entry name" value="Multidrug efflux transporter AcrB transmembrane domain"/>
    <property type="match status" value="2"/>
</dbReference>
<comment type="caution">
    <text evidence="8">The sequence shown here is derived from an EMBL/GenBank/DDBJ whole genome shotgun (WGS) entry which is preliminary data.</text>
</comment>
<keyword evidence="9" id="KW-1185">Reference proteome</keyword>
<proteinExistence type="predicted"/>
<dbReference type="PANTHER" id="PTHR33406:SF13">
    <property type="entry name" value="MEMBRANE PROTEIN YDFJ"/>
    <property type="match status" value="1"/>
</dbReference>
<evidence type="ECO:0000256" key="6">
    <source>
        <dbReference type="SAM" id="Phobius"/>
    </source>
</evidence>
<name>A0A098QV72_9SPIO</name>
<evidence type="ECO:0000259" key="7">
    <source>
        <dbReference type="PROSITE" id="PS50156"/>
    </source>
</evidence>
<feature type="domain" description="SSD" evidence="7">
    <location>
        <begin position="659"/>
        <end position="775"/>
    </location>
</feature>
<evidence type="ECO:0000256" key="4">
    <source>
        <dbReference type="ARBA" id="ARBA00022989"/>
    </source>
</evidence>
<evidence type="ECO:0000256" key="3">
    <source>
        <dbReference type="ARBA" id="ARBA00022692"/>
    </source>
</evidence>